<feature type="transmembrane region" description="Helical" evidence="5">
    <location>
        <begin position="510"/>
        <end position="530"/>
    </location>
</feature>
<dbReference type="EMBL" id="CP111019">
    <property type="protein sequence ID" value="WAR12739.1"/>
    <property type="molecule type" value="Genomic_DNA"/>
</dbReference>
<feature type="transmembrane region" description="Helical" evidence="5">
    <location>
        <begin position="216"/>
        <end position="236"/>
    </location>
</feature>
<evidence type="ECO:0000256" key="5">
    <source>
        <dbReference type="SAM" id="Phobius"/>
    </source>
</evidence>
<keyword evidence="8" id="KW-1185">Reference proteome</keyword>
<feature type="transmembrane region" description="Helical" evidence="5">
    <location>
        <begin position="156"/>
        <end position="174"/>
    </location>
</feature>
<keyword evidence="3 5" id="KW-1133">Transmembrane helix</keyword>
<reference evidence="7" key="1">
    <citation type="submission" date="2022-11" db="EMBL/GenBank/DDBJ databases">
        <title>Centuries of genome instability and evolution in soft-shell clam transmissible cancer (bioRxiv).</title>
        <authorList>
            <person name="Hart S.F.M."/>
            <person name="Yonemitsu M.A."/>
            <person name="Giersch R.M."/>
            <person name="Beal B.F."/>
            <person name="Arriagada G."/>
            <person name="Davis B.W."/>
            <person name="Ostrander E.A."/>
            <person name="Goff S.P."/>
            <person name="Metzger M.J."/>
        </authorList>
    </citation>
    <scope>NUCLEOTIDE SEQUENCE</scope>
    <source>
        <strain evidence="7">MELC-2E11</strain>
        <tissue evidence="7">Siphon/mantle</tissue>
    </source>
</reference>
<dbReference type="InterPro" id="IPR020846">
    <property type="entry name" value="MFS_dom"/>
</dbReference>
<evidence type="ECO:0000256" key="3">
    <source>
        <dbReference type="ARBA" id="ARBA00022989"/>
    </source>
</evidence>
<proteinExistence type="predicted"/>
<keyword evidence="4 5" id="KW-0472">Membrane</keyword>
<evidence type="ECO:0000313" key="8">
    <source>
        <dbReference type="Proteomes" id="UP001164746"/>
    </source>
</evidence>
<gene>
    <name evidence="7" type="ORF">MAR_026919</name>
</gene>
<accession>A0ABY7EWE8</accession>
<evidence type="ECO:0000256" key="2">
    <source>
        <dbReference type="ARBA" id="ARBA00022692"/>
    </source>
</evidence>
<feature type="domain" description="Major facilitator superfamily (MFS) profile" evidence="6">
    <location>
        <begin position="32"/>
        <end position="535"/>
    </location>
</feature>
<dbReference type="PROSITE" id="PS50850">
    <property type="entry name" value="MFS"/>
    <property type="match status" value="1"/>
</dbReference>
<dbReference type="SUPFAM" id="SSF103473">
    <property type="entry name" value="MFS general substrate transporter"/>
    <property type="match status" value="1"/>
</dbReference>
<dbReference type="InterPro" id="IPR005828">
    <property type="entry name" value="MFS_sugar_transport-like"/>
</dbReference>
<evidence type="ECO:0000256" key="4">
    <source>
        <dbReference type="ARBA" id="ARBA00023136"/>
    </source>
</evidence>
<feature type="transmembrane region" description="Helical" evidence="5">
    <location>
        <begin position="33"/>
        <end position="52"/>
    </location>
</feature>
<organism evidence="7 8">
    <name type="scientific">Mya arenaria</name>
    <name type="common">Soft-shell clam</name>
    <dbReference type="NCBI Taxonomy" id="6604"/>
    <lineage>
        <taxon>Eukaryota</taxon>
        <taxon>Metazoa</taxon>
        <taxon>Spiralia</taxon>
        <taxon>Lophotrochozoa</taxon>
        <taxon>Mollusca</taxon>
        <taxon>Bivalvia</taxon>
        <taxon>Autobranchia</taxon>
        <taxon>Heteroconchia</taxon>
        <taxon>Euheterodonta</taxon>
        <taxon>Imparidentia</taxon>
        <taxon>Neoheterodontei</taxon>
        <taxon>Myida</taxon>
        <taxon>Myoidea</taxon>
        <taxon>Myidae</taxon>
        <taxon>Mya</taxon>
    </lineage>
</organism>
<feature type="transmembrane region" description="Helical" evidence="5">
    <location>
        <begin position="358"/>
        <end position="376"/>
    </location>
</feature>
<dbReference type="PANTHER" id="PTHR24064">
    <property type="entry name" value="SOLUTE CARRIER FAMILY 22 MEMBER"/>
    <property type="match status" value="1"/>
</dbReference>
<feature type="transmembrane region" description="Helical" evidence="5">
    <location>
        <begin position="180"/>
        <end position="204"/>
    </location>
</feature>
<protein>
    <submittedName>
        <fullName evidence="7">OCTL-like protein</fullName>
    </submittedName>
</protein>
<sequence>MGRRRNLEDIDVDHIWNVLNPWGRYQWKQLSSYLFICVSWVIHQLSIVFIGYRPNFYCTPGPNDSMIANETGIKFEYEECSIKTFENTSDGEKETSTDCKYGFTYDIPTEQSFVSEWDFVCDKAEMAEATQTLLILGMMIGTFICPTLSDKFGRKPVMVFSHVILFAIVLGTAFSPNYTVFVVLRILTGAVTQGALSGTTLALETFPKEIRHNTEVLALAMWTTAICLMSPIAYALRFVSWRYLQITYALMSAWSVFQWWMLDESLRWVIANGKLDHAKRIVKNACKWNHKNYEDVLRQIGLDESEDETQELTHENGATETNGKLVKTSTIGNKIKEEMAVEQLNVTVIFRHKGIRNVSFIIWYTWMVDSLVYYGLYMISGDLYGDRYINFFLSALIEYPAAVFEYFALARIGRKWTCVICHSVAAVALIIATALTYSADGNTNMLMAGTAFTLVGKMGITGAFSSSYVVTPELYPTNLRNTGLGVGSFMGKIGGMIAPFSRNASHRIKWLPGAIYAVLCLVVIVLFAFVPETNGVELPQTLDELSEWYRVNKFELKIGKNRVADNAAKKGEHEINITSEKN</sequence>
<keyword evidence="2 5" id="KW-0812">Transmembrane</keyword>
<dbReference type="InterPro" id="IPR036259">
    <property type="entry name" value="MFS_trans_sf"/>
</dbReference>
<dbReference type="Proteomes" id="UP001164746">
    <property type="component" value="Chromosome 8"/>
</dbReference>
<name>A0ABY7EWE8_MYAAR</name>
<feature type="transmembrane region" description="Helical" evidence="5">
    <location>
        <begin position="388"/>
        <end position="409"/>
    </location>
</feature>
<comment type="subcellular location">
    <subcellularLocation>
        <location evidence="1">Membrane</location>
        <topology evidence="1">Multi-pass membrane protein</topology>
    </subcellularLocation>
</comment>
<evidence type="ECO:0000256" key="1">
    <source>
        <dbReference type="ARBA" id="ARBA00004141"/>
    </source>
</evidence>
<evidence type="ECO:0000313" key="7">
    <source>
        <dbReference type="EMBL" id="WAR12739.1"/>
    </source>
</evidence>
<dbReference type="Pfam" id="PF00083">
    <property type="entry name" value="Sugar_tr"/>
    <property type="match status" value="1"/>
</dbReference>
<dbReference type="Gene3D" id="1.20.1250.20">
    <property type="entry name" value="MFS general substrate transporter like domains"/>
    <property type="match status" value="1"/>
</dbReference>
<evidence type="ECO:0000259" key="6">
    <source>
        <dbReference type="PROSITE" id="PS50850"/>
    </source>
</evidence>
<feature type="transmembrane region" description="Helical" evidence="5">
    <location>
        <begin position="416"/>
        <end position="439"/>
    </location>
</feature>
<feature type="transmembrane region" description="Helical" evidence="5">
    <location>
        <begin position="445"/>
        <end position="470"/>
    </location>
</feature>